<dbReference type="Proteomes" id="UP001501588">
    <property type="component" value="Unassembled WGS sequence"/>
</dbReference>
<dbReference type="SUPFAM" id="SSF52980">
    <property type="entry name" value="Restriction endonuclease-like"/>
    <property type="match status" value="1"/>
</dbReference>
<name>A0ABP3RIR2_9PROT</name>
<dbReference type="InterPro" id="IPR012296">
    <property type="entry name" value="Nuclease_put_TT1808"/>
</dbReference>
<feature type="compositionally biased region" description="Basic and acidic residues" evidence="1">
    <location>
        <begin position="166"/>
        <end position="176"/>
    </location>
</feature>
<dbReference type="Gene3D" id="3.90.1570.10">
    <property type="entry name" value="tt1808, chain A"/>
    <property type="match status" value="1"/>
</dbReference>
<evidence type="ECO:0000259" key="2">
    <source>
        <dbReference type="Pfam" id="PF05685"/>
    </source>
</evidence>
<dbReference type="EMBL" id="BAAAFZ010000125">
    <property type="protein sequence ID" value="GAA0608272.1"/>
    <property type="molecule type" value="Genomic_DNA"/>
</dbReference>
<dbReference type="PANTHER" id="PTHR36558">
    <property type="entry name" value="GLR1098 PROTEIN"/>
    <property type="match status" value="1"/>
</dbReference>
<evidence type="ECO:0000313" key="3">
    <source>
        <dbReference type="EMBL" id="GAA0608272.1"/>
    </source>
</evidence>
<dbReference type="PANTHER" id="PTHR36558:SF1">
    <property type="entry name" value="RESTRICTION ENDONUCLEASE DOMAIN-CONTAINING PROTEIN-RELATED"/>
    <property type="match status" value="1"/>
</dbReference>
<dbReference type="RefSeq" id="WP_343898330.1">
    <property type="nucleotide sequence ID" value="NZ_BAAAFZ010000125.1"/>
</dbReference>
<accession>A0ABP3RIR2</accession>
<feature type="domain" description="Putative restriction endonuclease" evidence="2">
    <location>
        <begin position="13"/>
        <end position="150"/>
    </location>
</feature>
<keyword evidence="4" id="KW-1185">Reference proteome</keyword>
<proteinExistence type="predicted"/>
<feature type="region of interest" description="Disordered" evidence="1">
    <location>
        <begin position="148"/>
        <end position="218"/>
    </location>
</feature>
<dbReference type="InterPro" id="IPR008538">
    <property type="entry name" value="Uma2"/>
</dbReference>
<dbReference type="InterPro" id="IPR011335">
    <property type="entry name" value="Restrct_endonuc-II-like"/>
</dbReference>
<organism evidence="3 4">
    <name type="scientific">Craurococcus roseus</name>
    <dbReference type="NCBI Taxonomy" id="77585"/>
    <lineage>
        <taxon>Bacteria</taxon>
        <taxon>Pseudomonadati</taxon>
        <taxon>Pseudomonadota</taxon>
        <taxon>Alphaproteobacteria</taxon>
        <taxon>Acetobacterales</taxon>
        <taxon>Acetobacteraceae</taxon>
        <taxon>Craurococcus</taxon>
    </lineage>
</organism>
<reference evidence="4" key="1">
    <citation type="journal article" date="2019" name="Int. J. Syst. Evol. Microbiol.">
        <title>The Global Catalogue of Microorganisms (GCM) 10K type strain sequencing project: providing services to taxonomists for standard genome sequencing and annotation.</title>
        <authorList>
            <consortium name="The Broad Institute Genomics Platform"/>
            <consortium name="The Broad Institute Genome Sequencing Center for Infectious Disease"/>
            <person name="Wu L."/>
            <person name="Ma J."/>
        </authorList>
    </citation>
    <scope>NUCLEOTIDE SEQUENCE [LARGE SCALE GENOMIC DNA]</scope>
    <source>
        <strain evidence="4">JCM 9933</strain>
    </source>
</reference>
<evidence type="ECO:0000256" key="1">
    <source>
        <dbReference type="SAM" id="MobiDB-lite"/>
    </source>
</evidence>
<dbReference type="CDD" id="cd06260">
    <property type="entry name" value="DUF820-like"/>
    <property type="match status" value="1"/>
</dbReference>
<evidence type="ECO:0000313" key="4">
    <source>
        <dbReference type="Proteomes" id="UP001501588"/>
    </source>
</evidence>
<gene>
    <name evidence="3" type="ORF">GCM10009416_51340</name>
</gene>
<dbReference type="Pfam" id="PF05685">
    <property type="entry name" value="Uma2"/>
    <property type="match status" value="1"/>
</dbReference>
<protein>
    <recommendedName>
        <fullName evidence="2">Putative restriction endonuclease domain-containing protein</fullName>
    </recommendedName>
</protein>
<comment type="caution">
    <text evidence="3">The sequence shown here is derived from an EMBL/GenBank/DDBJ whole genome shotgun (WGS) entry which is preliminary data.</text>
</comment>
<sequence length="218" mass="24007">MSLAHRPLPTTLAEFLAWEERQELRYEFDGFATVATTGGIRAHETISVNLLVALGSRLRGGPCRAYGSNLKIEVPGRIRYPDASVTCGEPGAARDAVERSPVAVFEVLSEGTQTVDRMDKAREYRETPSVRRYVTIEQARAAATAYARAGDALDRRPPVPGRQAGHARDQRRDPARRTLRRPRPGRAADGHGLGAWPSAPCRRGQSSRRHGARWGFPS</sequence>